<dbReference type="AlphaFoldDB" id="A0AAV4K8F6"/>
<evidence type="ECO:0000313" key="3">
    <source>
        <dbReference type="EMBL" id="GGP30920.1"/>
    </source>
</evidence>
<dbReference type="Proteomes" id="UP000630135">
    <property type="component" value="Unassembled WGS sequence"/>
</dbReference>
<evidence type="ECO:0000256" key="1">
    <source>
        <dbReference type="SAM" id="MobiDB-lite"/>
    </source>
</evidence>
<proteinExistence type="predicted"/>
<sequence length="67" mass="7862">MTVPERTEALRLLMADHLPAYLRLPSDFLVWTAAGERTSPEQHLYSKREGRDQRPTETRTPLERLTR</sequence>
<comment type="caution">
    <text evidence="2">The sequence shown here is derived from an EMBL/GenBank/DDBJ whole genome shotgun (WGS) entry which is preliminary data.</text>
</comment>
<evidence type="ECO:0000313" key="4">
    <source>
        <dbReference type="Proteomes" id="UP000630135"/>
    </source>
</evidence>
<dbReference type="RefSeq" id="WP_017871196.1">
    <property type="nucleotide sequence ID" value="NZ_BMLZ01000043.1"/>
</dbReference>
<gene>
    <name evidence="3" type="ORF">GCM10008021_25710</name>
    <name evidence="2" type="ORF">GCM10010914_26790</name>
</gene>
<feature type="compositionally biased region" description="Basic and acidic residues" evidence="1">
    <location>
        <begin position="38"/>
        <end position="67"/>
    </location>
</feature>
<name>A0AAV4K8F6_9DEIO</name>
<accession>A0AAV4K8F6</accession>
<dbReference type="EMBL" id="BMLZ01000043">
    <property type="protein sequence ID" value="GGP30920.1"/>
    <property type="molecule type" value="Genomic_DNA"/>
</dbReference>
<evidence type="ECO:0000313" key="2">
    <source>
        <dbReference type="EMBL" id="GGI91053.1"/>
    </source>
</evidence>
<reference evidence="2" key="4">
    <citation type="submission" date="2023-08" db="EMBL/GenBank/DDBJ databases">
        <authorList>
            <person name="Sun Q."/>
            <person name="Zhou Y."/>
        </authorList>
    </citation>
    <scope>NUCLEOTIDE SEQUENCE</scope>
    <source>
        <strain evidence="3">CGMCC 1.8884</strain>
        <strain evidence="2">CGMCC 1.8885</strain>
    </source>
</reference>
<keyword evidence="4" id="KW-1185">Reference proteome</keyword>
<organism evidence="2 5">
    <name type="scientific">Deinococcus wulumuqiensis</name>
    <dbReference type="NCBI Taxonomy" id="980427"/>
    <lineage>
        <taxon>Bacteria</taxon>
        <taxon>Thermotogati</taxon>
        <taxon>Deinococcota</taxon>
        <taxon>Deinococci</taxon>
        <taxon>Deinococcales</taxon>
        <taxon>Deinococcaceae</taxon>
        <taxon>Deinococcus</taxon>
    </lineage>
</organism>
<dbReference type="Proteomes" id="UP000652720">
    <property type="component" value="Unassembled WGS sequence"/>
</dbReference>
<dbReference type="GeneID" id="59166329"/>
<evidence type="ECO:0000313" key="5">
    <source>
        <dbReference type="Proteomes" id="UP000652720"/>
    </source>
</evidence>
<protein>
    <submittedName>
        <fullName evidence="2">Uncharacterized protein</fullName>
    </submittedName>
</protein>
<reference evidence="3" key="1">
    <citation type="journal article" date="2014" name="Int. J. Syst. Evol. Microbiol.">
        <title>Complete genome of a new Firmicutes species belonging to the dominant human colonic microbiota ('Ruminococcus bicirculans') reveals two chromosomes and a selective capacity to utilize plant glucans.</title>
        <authorList>
            <consortium name="NISC Comparative Sequencing Program"/>
            <person name="Wegmann U."/>
            <person name="Louis P."/>
            <person name="Goesmann A."/>
            <person name="Henrissat B."/>
            <person name="Duncan S.H."/>
            <person name="Flint H.J."/>
        </authorList>
    </citation>
    <scope>NUCLEOTIDE SEQUENCE</scope>
    <source>
        <strain evidence="3">CGMCC 1.8884</strain>
    </source>
</reference>
<reference evidence="2" key="2">
    <citation type="journal article" date="2014" name="Int. J. Syst. Evol. Microbiol.">
        <title>Complete genome sequence of Corynebacterium casei LMG S-19264T (=DSM 44701T), isolated from a smear-ripened cheese.</title>
        <authorList>
            <consortium name="US DOE Joint Genome Institute (JGI-PGF)"/>
            <person name="Walter F."/>
            <person name="Albersmeier A."/>
            <person name="Kalinowski J."/>
            <person name="Ruckert C."/>
        </authorList>
    </citation>
    <scope>NUCLEOTIDE SEQUENCE</scope>
    <source>
        <strain evidence="2">CGMCC 1.8885</strain>
    </source>
</reference>
<reference evidence="4" key="3">
    <citation type="journal article" date="2019" name="Int. J. Syst. Evol. Microbiol.">
        <title>The Global Catalogue of Microorganisms (GCM) 10K type strain sequencing project: providing services to taxonomists for standard genome sequencing and annotation.</title>
        <authorList>
            <consortium name="The Broad Institute Genomics Platform"/>
            <consortium name="The Broad Institute Genome Sequencing Center for Infectious Disease"/>
            <person name="Wu L."/>
            <person name="Ma J."/>
        </authorList>
    </citation>
    <scope>NUCLEOTIDE SEQUENCE [LARGE SCALE GENOMIC DNA]</scope>
    <source>
        <strain evidence="4">CGMCC 1.8884</strain>
    </source>
</reference>
<dbReference type="EMBL" id="BMMA01000035">
    <property type="protein sequence ID" value="GGI91053.1"/>
    <property type="molecule type" value="Genomic_DNA"/>
</dbReference>
<feature type="region of interest" description="Disordered" evidence="1">
    <location>
        <begin position="37"/>
        <end position="67"/>
    </location>
</feature>